<feature type="transmembrane region" description="Helical" evidence="7">
    <location>
        <begin position="12"/>
        <end position="33"/>
    </location>
</feature>
<evidence type="ECO:0000256" key="3">
    <source>
        <dbReference type="ARBA" id="ARBA00022475"/>
    </source>
</evidence>
<reference evidence="9" key="1">
    <citation type="submission" date="2019-03" db="EMBL/GenBank/DDBJ databases">
        <title>Lake Tanganyika Metagenome-Assembled Genomes (MAGs).</title>
        <authorList>
            <person name="Tran P."/>
        </authorList>
    </citation>
    <scope>NUCLEOTIDE SEQUENCE</scope>
    <source>
        <strain evidence="9">K_DeepCast_65m_m2_066</strain>
    </source>
</reference>
<dbReference type="Proteomes" id="UP000712673">
    <property type="component" value="Unassembled WGS sequence"/>
</dbReference>
<comment type="subcellular location">
    <subcellularLocation>
        <location evidence="1 7">Cell membrane</location>
        <topology evidence="1 7">Multi-pass membrane protein</topology>
    </subcellularLocation>
</comment>
<dbReference type="Gene3D" id="1.10.3720.10">
    <property type="entry name" value="MetI-like"/>
    <property type="match status" value="1"/>
</dbReference>
<keyword evidence="5 7" id="KW-1133">Transmembrane helix</keyword>
<dbReference type="CDD" id="cd06261">
    <property type="entry name" value="TM_PBP2"/>
    <property type="match status" value="1"/>
</dbReference>
<feature type="domain" description="ABC transmembrane type-1" evidence="8">
    <location>
        <begin position="98"/>
        <end position="295"/>
    </location>
</feature>
<evidence type="ECO:0000256" key="7">
    <source>
        <dbReference type="RuleBase" id="RU363032"/>
    </source>
</evidence>
<evidence type="ECO:0000256" key="6">
    <source>
        <dbReference type="ARBA" id="ARBA00023136"/>
    </source>
</evidence>
<dbReference type="GO" id="GO:0005886">
    <property type="term" value="C:plasma membrane"/>
    <property type="evidence" value="ECO:0007669"/>
    <property type="project" value="UniProtKB-SubCell"/>
</dbReference>
<keyword evidence="6 7" id="KW-0472">Membrane</keyword>
<dbReference type="PROSITE" id="PS50928">
    <property type="entry name" value="ABC_TM1"/>
    <property type="match status" value="1"/>
</dbReference>
<dbReference type="InterPro" id="IPR035906">
    <property type="entry name" value="MetI-like_sf"/>
</dbReference>
<dbReference type="Pfam" id="PF19300">
    <property type="entry name" value="BPD_transp_1_N"/>
    <property type="match status" value="1"/>
</dbReference>
<dbReference type="SUPFAM" id="SSF161098">
    <property type="entry name" value="MetI-like"/>
    <property type="match status" value="1"/>
</dbReference>
<feature type="transmembrane region" description="Helical" evidence="7">
    <location>
        <begin position="276"/>
        <end position="295"/>
    </location>
</feature>
<evidence type="ECO:0000313" key="9">
    <source>
        <dbReference type="EMBL" id="MBM3224368.1"/>
    </source>
</evidence>
<evidence type="ECO:0000256" key="2">
    <source>
        <dbReference type="ARBA" id="ARBA00022448"/>
    </source>
</evidence>
<feature type="transmembrane region" description="Helical" evidence="7">
    <location>
        <begin position="174"/>
        <end position="192"/>
    </location>
</feature>
<evidence type="ECO:0000259" key="8">
    <source>
        <dbReference type="PROSITE" id="PS50928"/>
    </source>
</evidence>
<evidence type="ECO:0000313" key="10">
    <source>
        <dbReference type="Proteomes" id="UP000712673"/>
    </source>
</evidence>
<gene>
    <name evidence="9" type="ORF">FJZ47_11265</name>
</gene>
<feature type="transmembrane region" description="Helical" evidence="7">
    <location>
        <begin position="135"/>
        <end position="162"/>
    </location>
</feature>
<protein>
    <submittedName>
        <fullName evidence="9">ABC transporter permease</fullName>
    </submittedName>
</protein>
<feature type="transmembrane region" description="Helical" evidence="7">
    <location>
        <begin position="230"/>
        <end position="256"/>
    </location>
</feature>
<evidence type="ECO:0000256" key="5">
    <source>
        <dbReference type="ARBA" id="ARBA00022989"/>
    </source>
</evidence>
<evidence type="ECO:0000256" key="1">
    <source>
        <dbReference type="ARBA" id="ARBA00004651"/>
    </source>
</evidence>
<dbReference type="InterPro" id="IPR045621">
    <property type="entry name" value="BPD_transp_1_N"/>
</dbReference>
<feature type="transmembrane region" description="Helical" evidence="7">
    <location>
        <begin position="104"/>
        <end position="123"/>
    </location>
</feature>
<keyword evidence="3" id="KW-1003">Cell membrane</keyword>
<organism evidence="9 10">
    <name type="scientific">Tectimicrobiota bacterium</name>
    <dbReference type="NCBI Taxonomy" id="2528274"/>
    <lineage>
        <taxon>Bacteria</taxon>
        <taxon>Pseudomonadati</taxon>
        <taxon>Nitrospinota/Tectimicrobiota group</taxon>
        <taxon>Candidatus Tectimicrobiota</taxon>
    </lineage>
</organism>
<comment type="similarity">
    <text evidence="7">Belongs to the binding-protein-dependent transport system permease family.</text>
</comment>
<evidence type="ECO:0000256" key="4">
    <source>
        <dbReference type="ARBA" id="ARBA00022692"/>
    </source>
</evidence>
<dbReference type="PANTHER" id="PTHR43163:SF6">
    <property type="entry name" value="DIPEPTIDE TRANSPORT SYSTEM PERMEASE PROTEIN DPPB-RELATED"/>
    <property type="match status" value="1"/>
</dbReference>
<dbReference type="EMBL" id="VGLS01000309">
    <property type="protein sequence ID" value="MBM3224368.1"/>
    <property type="molecule type" value="Genomic_DNA"/>
</dbReference>
<dbReference type="AlphaFoldDB" id="A0A938B433"/>
<dbReference type="Pfam" id="PF00528">
    <property type="entry name" value="BPD_transp_1"/>
    <property type="match status" value="1"/>
</dbReference>
<dbReference type="PROSITE" id="PS51257">
    <property type="entry name" value="PROKAR_LIPOPROTEIN"/>
    <property type="match status" value="1"/>
</dbReference>
<name>A0A938B433_UNCTE</name>
<proteinExistence type="inferred from homology"/>
<keyword evidence="2 7" id="KW-0813">Transport</keyword>
<keyword evidence="4 7" id="KW-0812">Transmembrane</keyword>
<dbReference type="InterPro" id="IPR000515">
    <property type="entry name" value="MetI-like"/>
</dbReference>
<dbReference type="PANTHER" id="PTHR43163">
    <property type="entry name" value="DIPEPTIDE TRANSPORT SYSTEM PERMEASE PROTEIN DPPB-RELATED"/>
    <property type="match status" value="1"/>
</dbReference>
<accession>A0A938B433</accession>
<dbReference type="GO" id="GO:0055085">
    <property type="term" value="P:transmembrane transport"/>
    <property type="evidence" value="ECO:0007669"/>
    <property type="project" value="InterPro"/>
</dbReference>
<sequence>MGTLPRYLLQRLCAALLTLLGMSCIIFIMVRLLPGDPARVIAGLLASEDDVSAVRRQLGLDRAWYVQYGSFLAHALRGDLGLSARTSEPVVREIMTRLPATLKLAIISTVLATGLGILSGVLAARHLYSGFDYVVSILTLFGVSMPVYWLGLLLIIVFAVQLNWLPAAGADEPGSVILPALTLASFSVALVARMTRATMLEVLGQDFVRTARAKGLSEYRVVYRHALRNALIPVITAVGLQFGALLGGAVLTETVFGWPGLGQLLVESIFARDYPMVQGIVLVFSALFIVTNLLVDLSYVCIDPRIHYN</sequence>
<comment type="caution">
    <text evidence="9">The sequence shown here is derived from an EMBL/GenBank/DDBJ whole genome shotgun (WGS) entry which is preliminary data.</text>
</comment>